<evidence type="ECO:0000313" key="4">
    <source>
        <dbReference type="Proteomes" id="UP000533598"/>
    </source>
</evidence>
<dbReference type="GO" id="GO:0008270">
    <property type="term" value="F:zinc ion binding"/>
    <property type="evidence" value="ECO:0007669"/>
    <property type="project" value="UniProtKB-KW"/>
</dbReference>
<evidence type="ECO:0000313" key="3">
    <source>
        <dbReference type="EMBL" id="MBB4674845.1"/>
    </source>
</evidence>
<name>A0A7W7C5D4_9PSEU</name>
<keyword evidence="1" id="KW-0863">Zinc-finger</keyword>
<dbReference type="InterPro" id="IPR007527">
    <property type="entry name" value="Znf_SWIM"/>
</dbReference>
<keyword evidence="4" id="KW-1185">Reference proteome</keyword>
<proteinExistence type="predicted"/>
<organism evidence="3 4">
    <name type="scientific">Crossiella cryophila</name>
    <dbReference type="NCBI Taxonomy" id="43355"/>
    <lineage>
        <taxon>Bacteria</taxon>
        <taxon>Bacillati</taxon>
        <taxon>Actinomycetota</taxon>
        <taxon>Actinomycetes</taxon>
        <taxon>Pseudonocardiales</taxon>
        <taxon>Pseudonocardiaceae</taxon>
        <taxon>Crossiella</taxon>
    </lineage>
</organism>
<protein>
    <recommendedName>
        <fullName evidence="2">SWIM-type domain-containing protein</fullName>
    </recommendedName>
</protein>
<feature type="domain" description="SWIM-type" evidence="2">
    <location>
        <begin position="50"/>
        <end position="83"/>
    </location>
</feature>
<dbReference type="Pfam" id="PF04434">
    <property type="entry name" value="SWIM"/>
    <property type="match status" value="1"/>
</dbReference>
<dbReference type="Proteomes" id="UP000533598">
    <property type="component" value="Unassembled WGS sequence"/>
</dbReference>
<evidence type="ECO:0000259" key="2">
    <source>
        <dbReference type="PROSITE" id="PS50966"/>
    </source>
</evidence>
<dbReference type="RefSeq" id="WP_185000915.1">
    <property type="nucleotide sequence ID" value="NZ_BAAAUI010000018.1"/>
</dbReference>
<keyword evidence="1" id="KW-0479">Metal-binding</keyword>
<dbReference type="EMBL" id="JACHMH010000001">
    <property type="protein sequence ID" value="MBB4674845.1"/>
    <property type="molecule type" value="Genomic_DNA"/>
</dbReference>
<comment type="caution">
    <text evidence="3">The sequence shown here is derived from an EMBL/GenBank/DDBJ whole genome shotgun (WGS) entry which is preliminary data.</text>
</comment>
<dbReference type="PROSITE" id="PS50966">
    <property type="entry name" value="ZF_SWIM"/>
    <property type="match status" value="1"/>
</dbReference>
<gene>
    <name evidence="3" type="ORF">HNR67_000963</name>
</gene>
<dbReference type="AlphaFoldDB" id="A0A7W7C5D4"/>
<evidence type="ECO:0000256" key="1">
    <source>
        <dbReference type="PROSITE-ProRule" id="PRU00325"/>
    </source>
</evidence>
<reference evidence="3 4" key="1">
    <citation type="submission" date="2020-08" db="EMBL/GenBank/DDBJ databases">
        <title>Sequencing the genomes of 1000 actinobacteria strains.</title>
        <authorList>
            <person name="Klenk H.-P."/>
        </authorList>
    </citation>
    <scope>NUCLEOTIDE SEQUENCE [LARGE SCALE GENOMIC DNA]</scope>
    <source>
        <strain evidence="3 4">DSM 44230</strain>
    </source>
</reference>
<keyword evidence="1" id="KW-0862">Zinc</keyword>
<sequence length="432" mass="46347">MDVDAVLALAPDQQVVASATKLTALAGWDWLGRDDRLLWGLCRGSGAKPYQVCVDLTDRAARCSCPSRKFPCKHALAVQLLHALDKVEPGVPPPWAAEWLGRRETRGVSVEPAPSAETVQRRAAASARTAAKRAAAVQAGVTGLREWLADLATGGIAGLPSREPEWWRVSAARMVDAKAPGLAESITELSAVVRAGGRHWAEIAADRIGGLHLLATIAPDPPEELAGVVRRRLGFTVREEEVRAGQGWTDHWVTLLLRDSDDGRIRTVQQWAWARQRREWVTVQRHGVLGGPGLMPALPLGGEFEGTLHPYPAGLPRRMSVGDMGEVHAAGAIELPADWTSALAGLEPALVADPWQRRHPLGCQQVRLGVAGNEHGLVDAEDRWLPVRQDSAVDRALALHGGGPFDAVCLWNGWTLTLGAVAAPGQAPVVLT</sequence>
<accession>A0A7W7C5D4</accession>